<feature type="domain" description="YjeF N-terminal" evidence="21">
    <location>
        <begin position="14"/>
        <end position="215"/>
    </location>
</feature>
<reference evidence="22 23" key="1">
    <citation type="submission" date="2006-02" db="EMBL/GenBank/DDBJ databases">
        <authorList>
            <person name="Waterbury J."/>
            <person name="Ferriera S."/>
            <person name="Johnson J."/>
            <person name="Kravitz S."/>
            <person name="Halpern A."/>
            <person name="Remington K."/>
            <person name="Beeson K."/>
            <person name="Tran B."/>
            <person name="Rogers Y.-H."/>
            <person name="Friedman R."/>
            <person name="Venter J.C."/>
        </authorList>
    </citation>
    <scope>NUCLEOTIDE SEQUENCE [LARGE SCALE GENOMIC DNA]</scope>
    <source>
        <strain evidence="22 23">Nb-231</strain>
    </source>
</reference>
<comment type="function">
    <text evidence="17">Catalyzes the dehydration of the S-form of NAD(P)HX at the expense of ADP, which is converted to AMP. Together with NAD(P)HX epimerase, which catalyzes the epimerization of the S- and R-forms, the enzyme allows the repair of both epimers of NAD(P)HX, a damaged form of NAD(P)H that is a result of enzymatic or heat-dependent hydration.</text>
</comment>
<evidence type="ECO:0000256" key="15">
    <source>
        <dbReference type="ARBA" id="ARBA00048238"/>
    </source>
</evidence>
<dbReference type="PROSITE" id="PS51383">
    <property type="entry name" value="YJEF_C_3"/>
    <property type="match status" value="1"/>
</dbReference>
<dbReference type="SUPFAM" id="SSF53613">
    <property type="entry name" value="Ribokinase-like"/>
    <property type="match status" value="1"/>
</dbReference>
<keyword evidence="6 17" id="KW-0547">Nucleotide-binding</keyword>
<dbReference type="GO" id="GO:0046872">
    <property type="term" value="F:metal ion binding"/>
    <property type="evidence" value="ECO:0007669"/>
    <property type="project" value="UniProtKB-UniRule"/>
</dbReference>
<evidence type="ECO:0000256" key="16">
    <source>
        <dbReference type="ARBA" id="ARBA00049209"/>
    </source>
</evidence>
<dbReference type="Pfam" id="PF03853">
    <property type="entry name" value="YjeF_N"/>
    <property type="match status" value="1"/>
</dbReference>
<evidence type="ECO:0000256" key="6">
    <source>
        <dbReference type="ARBA" id="ARBA00022741"/>
    </source>
</evidence>
<feature type="binding site" evidence="18">
    <location>
        <position position="125"/>
    </location>
    <ligand>
        <name>K(+)</name>
        <dbReference type="ChEBI" id="CHEBI:29103"/>
    </ligand>
</feature>
<accession>A4BLN9</accession>
<keyword evidence="5 18" id="KW-0479">Metal-binding</keyword>
<feature type="binding site" evidence="18">
    <location>
        <position position="158"/>
    </location>
    <ligand>
        <name>(6S)-NADPHX</name>
        <dbReference type="ChEBI" id="CHEBI:64076"/>
    </ligand>
</feature>
<feature type="binding site" evidence="17">
    <location>
        <position position="321"/>
    </location>
    <ligand>
        <name>(6S)-NADPHX</name>
        <dbReference type="ChEBI" id="CHEBI:64076"/>
    </ligand>
</feature>
<evidence type="ECO:0000256" key="1">
    <source>
        <dbReference type="ARBA" id="ARBA00000013"/>
    </source>
</evidence>
<dbReference type="eggNOG" id="COG0063">
    <property type="taxonomic scope" value="Bacteria"/>
</dbReference>
<dbReference type="NCBIfam" id="TIGR00197">
    <property type="entry name" value="yjeF_nterm"/>
    <property type="match status" value="1"/>
</dbReference>
<feature type="domain" description="YjeF C-terminal" evidence="20">
    <location>
        <begin position="225"/>
        <end position="491"/>
    </location>
</feature>
<comment type="cofactor">
    <cofactor evidence="17">
        <name>Mg(2+)</name>
        <dbReference type="ChEBI" id="CHEBI:18420"/>
    </cofactor>
</comment>
<name>A4BLN9_9GAMM</name>
<evidence type="ECO:0000256" key="10">
    <source>
        <dbReference type="ARBA" id="ARBA00023027"/>
    </source>
</evidence>
<dbReference type="PROSITE" id="PS51385">
    <property type="entry name" value="YJEF_N"/>
    <property type="match status" value="1"/>
</dbReference>
<comment type="catalytic activity">
    <reaction evidence="2 18 19">
        <text>(6R)-NADPHX = (6S)-NADPHX</text>
        <dbReference type="Rhea" id="RHEA:32227"/>
        <dbReference type="ChEBI" id="CHEBI:64076"/>
        <dbReference type="ChEBI" id="CHEBI:64077"/>
        <dbReference type="EC" id="5.1.99.6"/>
    </reaction>
</comment>
<dbReference type="HOGENOM" id="CLU_024853_4_3_6"/>
<dbReference type="SUPFAM" id="SSF64153">
    <property type="entry name" value="YjeF N-terminal domain-like"/>
    <property type="match status" value="1"/>
</dbReference>
<dbReference type="InterPro" id="IPR017953">
    <property type="entry name" value="Carbohydrate_kinase_pred_CS"/>
</dbReference>
<dbReference type="GO" id="GO:0110051">
    <property type="term" value="P:metabolite repair"/>
    <property type="evidence" value="ECO:0007669"/>
    <property type="project" value="TreeGrafter"/>
</dbReference>
<evidence type="ECO:0000256" key="13">
    <source>
        <dbReference type="ARBA" id="ARBA00023268"/>
    </source>
</evidence>
<dbReference type="GO" id="GO:0052855">
    <property type="term" value="F:ADP-dependent NAD(P)H-hydrate dehydratase activity"/>
    <property type="evidence" value="ECO:0007669"/>
    <property type="project" value="UniProtKB-UniRule"/>
</dbReference>
<dbReference type="GO" id="GO:0052856">
    <property type="term" value="F:NAD(P)HX epimerase activity"/>
    <property type="evidence" value="ECO:0007669"/>
    <property type="project" value="UniProtKB-UniRule"/>
</dbReference>
<dbReference type="EC" id="4.2.1.136" evidence="19"/>
<feature type="binding site" evidence="17">
    <location>
        <position position="433"/>
    </location>
    <ligand>
        <name>(6S)-NADPHX</name>
        <dbReference type="ChEBI" id="CHEBI:64076"/>
    </ligand>
</feature>
<dbReference type="HAMAP" id="MF_01966">
    <property type="entry name" value="NADHX_epimerase"/>
    <property type="match status" value="1"/>
</dbReference>
<dbReference type="eggNOG" id="COG0062">
    <property type="taxonomic scope" value="Bacteria"/>
</dbReference>
<evidence type="ECO:0000256" key="3">
    <source>
        <dbReference type="ARBA" id="ARBA00006001"/>
    </source>
</evidence>
<evidence type="ECO:0000256" key="4">
    <source>
        <dbReference type="ARBA" id="ARBA00009524"/>
    </source>
</evidence>
<evidence type="ECO:0000256" key="2">
    <source>
        <dbReference type="ARBA" id="ARBA00000909"/>
    </source>
</evidence>
<keyword evidence="8 17" id="KW-0521">NADP</keyword>
<comment type="function">
    <text evidence="14 19">Bifunctional enzyme that catalyzes the epimerization of the S- and R-forms of NAD(P)HX and the dehydration of the S-form of NAD(P)HX at the expense of ADP, which is converted to AMP. This allows the repair of both epimers of NAD(P)HX, a damaged form of NAD(P)H that is a result of enzymatic or heat-dependent hydration.</text>
</comment>
<dbReference type="Proteomes" id="UP000003374">
    <property type="component" value="Unassembled WGS sequence"/>
</dbReference>
<dbReference type="EC" id="5.1.99.6" evidence="19"/>
<keyword evidence="12 17" id="KW-0456">Lyase</keyword>
<dbReference type="OrthoDB" id="9806925at2"/>
<feature type="binding site" evidence="17">
    <location>
        <position position="367"/>
    </location>
    <ligand>
        <name>(6S)-NADPHX</name>
        <dbReference type="ChEBI" id="CHEBI:64076"/>
    </ligand>
</feature>
<comment type="catalytic activity">
    <reaction evidence="1 18 19">
        <text>(6R)-NADHX = (6S)-NADHX</text>
        <dbReference type="Rhea" id="RHEA:32215"/>
        <dbReference type="ChEBI" id="CHEBI:64074"/>
        <dbReference type="ChEBI" id="CHEBI:64075"/>
        <dbReference type="EC" id="5.1.99.6"/>
    </reaction>
</comment>
<comment type="caution">
    <text evidence="22">The sequence shown here is derived from an EMBL/GenBank/DDBJ whole genome shotgun (WGS) entry which is preliminary data.</text>
</comment>
<keyword evidence="13" id="KW-0511">Multifunctional enzyme</keyword>
<dbReference type="Gene3D" id="3.40.50.10260">
    <property type="entry name" value="YjeF N-terminal domain"/>
    <property type="match status" value="1"/>
</dbReference>
<comment type="catalytic activity">
    <reaction evidence="16 17 19">
        <text>(6S)-NADPHX + ADP = AMP + phosphate + NADPH + H(+)</text>
        <dbReference type="Rhea" id="RHEA:32235"/>
        <dbReference type="ChEBI" id="CHEBI:15378"/>
        <dbReference type="ChEBI" id="CHEBI:43474"/>
        <dbReference type="ChEBI" id="CHEBI:57783"/>
        <dbReference type="ChEBI" id="CHEBI:64076"/>
        <dbReference type="ChEBI" id="CHEBI:456215"/>
        <dbReference type="ChEBI" id="CHEBI:456216"/>
        <dbReference type="EC" id="4.2.1.136"/>
    </reaction>
</comment>
<keyword evidence="23" id="KW-1185">Reference proteome</keyword>
<dbReference type="InterPro" id="IPR030677">
    <property type="entry name" value="Nnr"/>
</dbReference>
<dbReference type="InterPro" id="IPR036652">
    <property type="entry name" value="YjeF_N_dom_sf"/>
</dbReference>
<dbReference type="InterPro" id="IPR029056">
    <property type="entry name" value="Ribokinase-like"/>
</dbReference>
<keyword evidence="11 18" id="KW-0413">Isomerase</keyword>
<dbReference type="EMBL" id="AAOF01000001">
    <property type="protein sequence ID" value="EAR23227.1"/>
    <property type="molecule type" value="Genomic_DNA"/>
</dbReference>
<dbReference type="PIRSF" id="PIRSF017184">
    <property type="entry name" value="Nnr"/>
    <property type="match status" value="1"/>
</dbReference>
<comment type="subunit">
    <text evidence="17">Homotetramer.</text>
</comment>
<comment type="similarity">
    <text evidence="4 19">In the C-terminal section; belongs to the NnrD/CARKD family.</text>
</comment>
<dbReference type="GO" id="GO:0046496">
    <property type="term" value="P:nicotinamide nucleotide metabolic process"/>
    <property type="evidence" value="ECO:0007669"/>
    <property type="project" value="UniProtKB-UniRule"/>
</dbReference>
<dbReference type="Gene3D" id="3.40.1190.20">
    <property type="match status" value="1"/>
</dbReference>
<feature type="binding site" evidence="18">
    <location>
        <position position="161"/>
    </location>
    <ligand>
        <name>K(+)</name>
        <dbReference type="ChEBI" id="CHEBI:29103"/>
    </ligand>
</feature>
<evidence type="ECO:0000256" key="18">
    <source>
        <dbReference type="HAMAP-Rule" id="MF_01966"/>
    </source>
</evidence>
<dbReference type="STRING" id="314278.NB231_15443"/>
<evidence type="ECO:0000256" key="14">
    <source>
        <dbReference type="ARBA" id="ARBA00025153"/>
    </source>
</evidence>
<comment type="similarity">
    <text evidence="18">Belongs to the NnrE/AIBP family.</text>
</comment>
<sequence length="491" mass="51073">MNDLPRELYRTEQSRELDRLAIEVYGIPAYTLMERAGRVAYRVLRRCWPQARRICIVCGGGNNAGDGYVVARFALRDGLTVRVLTLVDPERLQGAAGTAAKAYLELARTEPFTAEALGEAEVIVDALLGTGLDRPVEGRFAQAIAAINARHLPVLAVDIPSGIHGDTGQILGLAIGASVTPTFIALKQGLFTGAAPDCTGEVIFGDLEVPPAVLIGIEPAARRITAADVNPHLAPRQRTAHKGRFGHVLVVGGDRGMGGAVRLAAEAACRLGAGLVSAATRAEHIAPILAARPEIMCRAVAGPEDLEPLLARATVVVLGPGLGSSTWSQALFERCVAFDGPLVIDADGLNRLAQAPPRRGAWVLTPHPGEAGRLLGCSAAEVQADRFAAVAALQSRWGGVVVLKGAGSLIRSPALTWLCDRGNPGMASGGMGDVLSGVVGGLLAQGLNCEAAAVSGVWLHARAADQAAGDGARGLLATDLFEPLRRLANPK</sequence>
<dbReference type="InterPro" id="IPR004443">
    <property type="entry name" value="YjeF_N_dom"/>
</dbReference>
<comment type="similarity">
    <text evidence="3 19">In the N-terminal section; belongs to the NnrE/AIBP family.</text>
</comment>
<evidence type="ECO:0000256" key="19">
    <source>
        <dbReference type="PIRNR" id="PIRNR017184"/>
    </source>
</evidence>
<feature type="binding site" evidence="17">
    <location>
        <position position="260"/>
    </location>
    <ligand>
        <name>(6S)-NADPHX</name>
        <dbReference type="ChEBI" id="CHEBI:64076"/>
    </ligand>
</feature>
<evidence type="ECO:0000256" key="11">
    <source>
        <dbReference type="ARBA" id="ARBA00023235"/>
    </source>
</evidence>
<dbReference type="PANTHER" id="PTHR12592:SF0">
    <property type="entry name" value="ATP-DEPENDENT (S)-NAD(P)H-HYDRATE DEHYDRATASE"/>
    <property type="match status" value="1"/>
</dbReference>
<evidence type="ECO:0000256" key="5">
    <source>
        <dbReference type="ARBA" id="ARBA00022723"/>
    </source>
</evidence>
<dbReference type="CDD" id="cd01171">
    <property type="entry name" value="YXKO-related"/>
    <property type="match status" value="1"/>
</dbReference>
<gene>
    <name evidence="17" type="primary">nnrD</name>
    <name evidence="18" type="synonym">nnrE</name>
    <name evidence="22" type="ORF">NB231_15443</name>
</gene>
<dbReference type="SMR" id="A4BLN9"/>
<evidence type="ECO:0000256" key="7">
    <source>
        <dbReference type="ARBA" id="ARBA00022840"/>
    </source>
</evidence>
<dbReference type="HAMAP" id="MF_01965">
    <property type="entry name" value="NADHX_dehydratase"/>
    <property type="match status" value="1"/>
</dbReference>
<evidence type="ECO:0000256" key="8">
    <source>
        <dbReference type="ARBA" id="ARBA00022857"/>
    </source>
</evidence>
<proteinExistence type="inferred from homology"/>
<comment type="cofactor">
    <cofactor evidence="18 19">
        <name>K(+)</name>
        <dbReference type="ChEBI" id="CHEBI:29103"/>
    </cofactor>
    <text evidence="18 19">Binds 1 potassium ion per subunit.</text>
</comment>
<evidence type="ECO:0000313" key="22">
    <source>
        <dbReference type="EMBL" id="EAR23227.1"/>
    </source>
</evidence>
<dbReference type="AlphaFoldDB" id="A4BLN9"/>
<protein>
    <recommendedName>
        <fullName evidence="19">Bifunctional NAD(P)H-hydrate repair enzyme</fullName>
    </recommendedName>
    <alternativeName>
        <fullName evidence="19">Nicotinamide nucleotide repair protein</fullName>
    </alternativeName>
    <domain>
        <recommendedName>
            <fullName evidence="19">ADP-dependent (S)-NAD(P)H-hydrate dehydratase</fullName>
            <ecNumber evidence="19">4.2.1.136</ecNumber>
        </recommendedName>
        <alternativeName>
            <fullName evidence="19">ADP-dependent NAD(P)HX dehydratase</fullName>
        </alternativeName>
    </domain>
    <domain>
        <recommendedName>
            <fullName evidence="19">NAD(P)H-hydrate epimerase</fullName>
            <ecNumber evidence="19">5.1.99.6</ecNumber>
        </recommendedName>
    </domain>
</protein>
<dbReference type="RefSeq" id="WP_005004283.1">
    <property type="nucleotide sequence ID" value="NZ_CH672427.1"/>
</dbReference>
<dbReference type="Pfam" id="PF01256">
    <property type="entry name" value="Carb_kinase"/>
    <property type="match status" value="1"/>
</dbReference>
<evidence type="ECO:0000259" key="20">
    <source>
        <dbReference type="PROSITE" id="PS51383"/>
    </source>
</evidence>
<dbReference type="PANTHER" id="PTHR12592">
    <property type="entry name" value="ATP-DEPENDENT (S)-NAD(P)H-HYDRATE DEHYDRATASE FAMILY MEMBER"/>
    <property type="match status" value="1"/>
</dbReference>
<feature type="binding site" evidence="17">
    <location>
        <begin position="404"/>
        <end position="408"/>
    </location>
    <ligand>
        <name>AMP</name>
        <dbReference type="ChEBI" id="CHEBI:456215"/>
    </ligand>
</feature>
<comment type="caution">
    <text evidence="18">Lacks conserved residue(s) required for the propagation of feature annotation.</text>
</comment>
<comment type="catalytic activity">
    <reaction evidence="15 17 19">
        <text>(6S)-NADHX + ADP = AMP + phosphate + NADH + H(+)</text>
        <dbReference type="Rhea" id="RHEA:32223"/>
        <dbReference type="ChEBI" id="CHEBI:15378"/>
        <dbReference type="ChEBI" id="CHEBI:43474"/>
        <dbReference type="ChEBI" id="CHEBI:57945"/>
        <dbReference type="ChEBI" id="CHEBI:64074"/>
        <dbReference type="ChEBI" id="CHEBI:456215"/>
        <dbReference type="ChEBI" id="CHEBI:456216"/>
        <dbReference type="EC" id="4.2.1.136"/>
    </reaction>
</comment>
<evidence type="ECO:0000256" key="17">
    <source>
        <dbReference type="HAMAP-Rule" id="MF_01965"/>
    </source>
</evidence>
<keyword evidence="9 18" id="KW-0630">Potassium</keyword>
<dbReference type="NCBIfam" id="TIGR00196">
    <property type="entry name" value="yjeF_cterm"/>
    <property type="match status" value="1"/>
</dbReference>
<comment type="similarity">
    <text evidence="17">Belongs to the NnrD/CARKD family.</text>
</comment>
<dbReference type="GO" id="GO:0005524">
    <property type="term" value="F:ATP binding"/>
    <property type="evidence" value="ECO:0007669"/>
    <property type="project" value="UniProtKB-UniRule"/>
</dbReference>
<dbReference type="PROSITE" id="PS01050">
    <property type="entry name" value="YJEF_C_2"/>
    <property type="match status" value="1"/>
</dbReference>
<keyword evidence="10 17" id="KW-0520">NAD</keyword>
<organism evidence="22 23">
    <name type="scientific">Nitrococcus mobilis Nb-231</name>
    <dbReference type="NCBI Taxonomy" id="314278"/>
    <lineage>
        <taxon>Bacteria</taxon>
        <taxon>Pseudomonadati</taxon>
        <taxon>Pseudomonadota</taxon>
        <taxon>Gammaproteobacteria</taxon>
        <taxon>Chromatiales</taxon>
        <taxon>Ectothiorhodospiraceae</taxon>
        <taxon>Nitrococcus</taxon>
    </lineage>
</organism>
<evidence type="ECO:0000313" key="23">
    <source>
        <dbReference type="Proteomes" id="UP000003374"/>
    </source>
</evidence>
<feature type="binding site" evidence="17">
    <location>
        <position position="432"/>
    </location>
    <ligand>
        <name>AMP</name>
        <dbReference type="ChEBI" id="CHEBI:456215"/>
    </ligand>
</feature>
<dbReference type="InterPro" id="IPR000631">
    <property type="entry name" value="CARKD"/>
</dbReference>
<evidence type="ECO:0000256" key="9">
    <source>
        <dbReference type="ARBA" id="ARBA00022958"/>
    </source>
</evidence>
<comment type="function">
    <text evidence="18">Catalyzes the epimerization of the S- and R-forms of NAD(P)HX, a damaged form of NAD(P)H that is a result of enzymatic or heat-dependent hydration. This is a prerequisite for the S-specific NAD(P)H-hydrate dehydratase to allow the repair of both epimers of NAD(P)HX.</text>
</comment>
<evidence type="ECO:0000259" key="21">
    <source>
        <dbReference type="PROSITE" id="PS51385"/>
    </source>
</evidence>
<keyword evidence="7 17" id="KW-0067">ATP-binding</keyword>
<feature type="binding site" evidence="18">
    <location>
        <position position="63"/>
    </location>
    <ligand>
        <name>K(+)</name>
        <dbReference type="ChEBI" id="CHEBI:29103"/>
    </ligand>
</feature>
<feature type="binding site" evidence="18">
    <location>
        <begin position="129"/>
        <end position="135"/>
    </location>
    <ligand>
        <name>(6S)-NADPHX</name>
        <dbReference type="ChEBI" id="CHEBI:64076"/>
    </ligand>
</feature>
<evidence type="ECO:0000256" key="12">
    <source>
        <dbReference type="ARBA" id="ARBA00023239"/>
    </source>
</evidence>